<feature type="compositionally biased region" description="Polar residues" evidence="1">
    <location>
        <begin position="20"/>
        <end position="33"/>
    </location>
</feature>
<dbReference type="PANTHER" id="PTHR34239:SF2">
    <property type="entry name" value="TRANSPOSABLE ELEMENT P TRANSPOSASE_THAP9 CONSERVED DOMAIN-CONTAINING PROTEIN"/>
    <property type="match status" value="1"/>
</dbReference>
<protein>
    <submittedName>
        <fullName evidence="2">Uncharacterized protein</fullName>
    </submittedName>
</protein>
<accession>A0A9P0CT20</accession>
<dbReference type="AlphaFoldDB" id="A0A9P0CT20"/>
<evidence type="ECO:0000313" key="2">
    <source>
        <dbReference type="EMBL" id="CAH1108927.1"/>
    </source>
</evidence>
<feature type="region of interest" description="Disordered" evidence="1">
    <location>
        <begin position="1"/>
        <end position="47"/>
    </location>
</feature>
<organism evidence="2 3">
    <name type="scientific">Psylliodes chrysocephalus</name>
    <dbReference type="NCBI Taxonomy" id="3402493"/>
    <lineage>
        <taxon>Eukaryota</taxon>
        <taxon>Metazoa</taxon>
        <taxon>Ecdysozoa</taxon>
        <taxon>Arthropoda</taxon>
        <taxon>Hexapoda</taxon>
        <taxon>Insecta</taxon>
        <taxon>Pterygota</taxon>
        <taxon>Neoptera</taxon>
        <taxon>Endopterygota</taxon>
        <taxon>Coleoptera</taxon>
        <taxon>Polyphaga</taxon>
        <taxon>Cucujiformia</taxon>
        <taxon>Chrysomeloidea</taxon>
        <taxon>Chrysomelidae</taxon>
        <taxon>Galerucinae</taxon>
        <taxon>Alticini</taxon>
        <taxon>Psylliodes</taxon>
    </lineage>
</organism>
<dbReference type="EMBL" id="OV651815">
    <property type="protein sequence ID" value="CAH1108927.1"/>
    <property type="molecule type" value="Genomic_DNA"/>
</dbReference>
<gene>
    <name evidence="2" type="ORF">PSYICH_LOCUS8406</name>
</gene>
<name>A0A9P0CT20_9CUCU</name>
<dbReference type="OrthoDB" id="6776326at2759"/>
<sequence length="305" mass="35019">MEGLYESSKSDDGDSNNSNPELTRNQKQSVRRLSSSSSDEEYTRNPVIVTADVHQSKKAEEISQLLGEEPSLNTVFGDTISNYIVSRWSAYLSKGLEKELRETLAEKWRIPENCPLLCAPKVNNEILGLYSSTDLRKDNFLSAVQDKMGKGLSALGFALDVILKHQNSENINLENDILPAIVDSAKLFCESHFLVSRHRRYEILLAMKETVMKIAEESVPDSFLFGLDFNEKCESAQTAQHALKDYKAKTPSRIKNSKFNSSNFLNSKRPYQKHKIRESTEYRYKRKQPEYRYNPGTRRTQYQRI</sequence>
<dbReference type="PANTHER" id="PTHR34239">
    <property type="entry name" value="APPLE DOMAIN-CONTAINING PROTEIN"/>
    <property type="match status" value="1"/>
</dbReference>
<dbReference type="Proteomes" id="UP001153636">
    <property type="component" value="Chromosome 3"/>
</dbReference>
<reference evidence="2" key="1">
    <citation type="submission" date="2022-01" db="EMBL/GenBank/DDBJ databases">
        <authorList>
            <person name="King R."/>
        </authorList>
    </citation>
    <scope>NUCLEOTIDE SEQUENCE</scope>
</reference>
<keyword evidence="3" id="KW-1185">Reference proteome</keyword>
<proteinExistence type="predicted"/>
<evidence type="ECO:0000313" key="3">
    <source>
        <dbReference type="Proteomes" id="UP001153636"/>
    </source>
</evidence>
<evidence type="ECO:0000256" key="1">
    <source>
        <dbReference type="SAM" id="MobiDB-lite"/>
    </source>
</evidence>